<name>A0A0A1MRH0_9BACI</name>
<feature type="transmembrane region" description="Helical" evidence="1">
    <location>
        <begin position="61"/>
        <end position="79"/>
    </location>
</feature>
<feature type="transmembrane region" description="Helical" evidence="1">
    <location>
        <begin position="88"/>
        <end position="118"/>
    </location>
</feature>
<gene>
    <name evidence="2" type="ORF">BN997_02134</name>
</gene>
<evidence type="ECO:0000313" key="2">
    <source>
        <dbReference type="EMBL" id="CEI82274.1"/>
    </source>
</evidence>
<proteinExistence type="predicted"/>
<evidence type="ECO:0000256" key="1">
    <source>
        <dbReference type="SAM" id="Phobius"/>
    </source>
</evidence>
<keyword evidence="1" id="KW-0812">Transmembrane</keyword>
<feature type="transmembrane region" description="Helical" evidence="1">
    <location>
        <begin position="138"/>
        <end position="164"/>
    </location>
</feature>
<sequence length="235" mass="26645">MSAIILSPATMARFLFMEQLKWTMWFLSFMFVIYIVVVSFASGPHSSFIDLVNFSNGSSSIYMFVLGILTTSSFFYYYMQQGITRKNFFLGTMLSSVLLSIAITITLVVSGFILQFISGWAGWNIHTQEFDYTSSFSAFLYVFGSLVMLHLIYFLIGWMIGLTFYRSGWRYGLLSIACSILIIAIAGIFIEATHFSFFTNIITVPTFIAMPVSIVLIVLLLGVNYRLIKDITIKI</sequence>
<dbReference type="RefSeq" id="WP_052484977.1">
    <property type="nucleotide sequence ID" value="NZ_CDGG01000001.1"/>
</dbReference>
<dbReference type="STRING" id="545501.BN997_02134"/>
<dbReference type="AlphaFoldDB" id="A0A0A1MRH0"/>
<reference evidence="2 3" key="1">
    <citation type="submission" date="2014-11" db="EMBL/GenBank/DDBJ databases">
        <authorList>
            <person name="Urmite Genomes Urmite Genomes"/>
        </authorList>
    </citation>
    <scope>NUCLEOTIDE SEQUENCE [LARGE SCALE GENOMIC DNA]</scope>
    <source>
        <strain evidence="2 3">Oc5</strain>
    </source>
</reference>
<evidence type="ECO:0008006" key="4">
    <source>
        <dbReference type="Google" id="ProtNLM"/>
    </source>
</evidence>
<dbReference type="Proteomes" id="UP000040453">
    <property type="component" value="Unassembled WGS sequence"/>
</dbReference>
<dbReference type="EMBL" id="CDGG01000001">
    <property type="protein sequence ID" value="CEI82274.1"/>
    <property type="molecule type" value="Genomic_DNA"/>
</dbReference>
<feature type="transmembrane region" description="Helical" evidence="1">
    <location>
        <begin position="20"/>
        <end position="41"/>
    </location>
</feature>
<organism evidence="2 3">
    <name type="scientific">Oceanobacillus oncorhynchi</name>
    <dbReference type="NCBI Taxonomy" id="545501"/>
    <lineage>
        <taxon>Bacteria</taxon>
        <taxon>Bacillati</taxon>
        <taxon>Bacillota</taxon>
        <taxon>Bacilli</taxon>
        <taxon>Bacillales</taxon>
        <taxon>Bacillaceae</taxon>
        <taxon>Oceanobacillus</taxon>
    </lineage>
</organism>
<keyword evidence="3" id="KW-1185">Reference proteome</keyword>
<keyword evidence="1" id="KW-0472">Membrane</keyword>
<protein>
    <recommendedName>
        <fullName evidence="4">ABC-2 family transporter protein</fullName>
    </recommendedName>
</protein>
<accession>A0A0A1MRH0</accession>
<dbReference type="OrthoDB" id="2388713at2"/>
<feature type="transmembrane region" description="Helical" evidence="1">
    <location>
        <begin position="202"/>
        <end position="225"/>
    </location>
</feature>
<evidence type="ECO:0000313" key="3">
    <source>
        <dbReference type="Proteomes" id="UP000040453"/>
    </source>
</evidence>
<feature type="transmembrane region" description="Helical" evidence="1">
    <location>
        <begin position="171"/>
        <end position="190"/>
    </location>
</feature>
<keyword evidence="1" id="KW-1133">Transmembrane helix</keyword>